<evidence type="ECO:0000256" key="1">
    <source>
        <dbReference type="ARBA" id="ARBA00006484"/>
    </source>
</evidence>
<dbReference type="eggNOG" id="KOG1208">
    <property type="taxonomic scope" value="Eukaryota"/>
</dbReference>
<dbReference type="InterPro" id="IPR002347">
    <property type="entry name" value="SDR_fam"/>
</dbReference>
<comment type="similarity">
    <text evidence="1">Belongs to the short-chain dehydrogenases/reductases (SDR) family.</text>
</comment>
<evidence type="ECO:0000256" key="2">
    <source>
        <dbReference type="ARBA" id="ARBA00023002"/>
    </source>
</evidence>
<accession>A0A066X5I5</accession>
<dbReference type="InterPro" id="IPR036291">
    <property type="entry name" value="NAD(P)-bd_dom_sf"/>
</dbReference>
<dbReference type="HOGENOM" id="CLU_010194_44_0_1"/>
<dbReference type="OrthoDB" id="191139at2759"/>
<reference evidence="4" key="1">
    <citation type="journal article" date="2014" name="Genome Announc.">
        <title>Draft genome sequence of Colletotrichum sublineola, a destructive pathogen of cultivated sorghum.</title>
        <authorList>
            <person name="Baroncelli R."/>
            <person name="Sanz-Martin J.M."/>
            <person name="Rech G.E."/>
            <person name="Sukno S.A."/>
            <person name="Thon M.R."/>
        </authorList>
    </citation>
    <scope>NUCLEOTIDE SEQUENCE [LARGE SCALE GENOMIC DNA]</scope>
    <source>
        <strain evidence="4">TX430BB</strain>
    </source>
</reference>
<dbReference type="SUPFAM" id="SSF51735">
    <property type="entry name" value="NAD(P)-binding Rossmann-fold domains"/>
    <property type="match status" value="1"/>
</dbReference>
<protein>
    <submittedName>
        <fullName evidence="3">Putative short-chain dehydrogenase</fullName>
    </submittedName>
</protein>
<proteinExistence type="inferred from homology"/>
<evidence type="ECO:0000313" key="4">
    <source>
        <dbReference type="Proteomes" id="UP000027238"/>
    </source>
</evidence>
<dbReference type="PANTHER" id="PTHR24320">
    <property type="entry name" value="RETINOL DEHYDROGENASE"/>
    <property type="match status" value="1"/>
</dbReference>
<gene>
    <name evidence="3" type="ORF">CSUB01_07024</name>
</gene>
<sequence length="365" mass="39846">MPASGNRCFRTNVASLKIYLSVMGKYIAAHQNPLGPGDARPTALQIIEDEGWAGNGLSGKIALIKQYSYQLSQKIHQSGGTVFLGVRDRKSGREAVEDIIATSPPDSGTRLQLLEMSLDSLSSVRNAAQTLLSNTHDRINILVLNAGVMACPKSTAVDGFETHFATNHLGHFLLFQLLQPALAASSSPAFNSRVVSVTSSLHRLGPVDFNDLNYDHLPYHPPRAYARPKTANIYLANEIERRFGDKGIHALSVHPGSVLTMISRYMEDDPLKTPEGDWEEIRDLKNQAQGAATSVLAPVGAECEGRGGRYLADCVEKGPAVDISSQTDMGYAPWAFDEEKAGRLWKESCKMIELEDGAEIPRQMQ</sequence>
<dbReference type="Proteomes" id="UP000027238">
    <property type="component" value="Unassembled WGS sequence"/>
</dbReference>
<keyword evidence="2" id="KW-0560">Oxidoreductase</keyword>
<dbReference type="Gene3D" id="3.40.50.720">
    <property type="entry name" value="NAD(P)-binding Rossmann-like Domain"/>
    <property type="match status" value="1"/>
</dbReference>
<dbReference type="Pfam" id="PF00106">
    <property type="entry name" value="adh_short"/>
    <property type="match status" value="1"/>
</dbReference>
<dbReference type="STRING" id="1173701.A0A066X5I5"/>
<organism evidence="3 4">
    <name type="scientific">Colletotrichum sublineola</name>
    <name type="common">Sorghum anthracnose fungus</name>
    <dbReference type="NCBI Taxonomy" id="1173701"/>
    <lineage>
        <taxon>Eukaryota</taxon>
        <taxon>Fungi</taxon>
        <taxon>Dikarya</taxon>
        <taxon>Ascomycota</taxon>
        <taxon>Pezizomycotina</taxon>
        <taxon>Sordariomycetes</taxon>
        <taxon>Hypocreomycetidae</taxon>
        <taxon>Glomerellales</taxon>
        <taxon>Glomerellaceae</taxon>
        <taxon>Colletotrichum</taxon>
        <taxon>Colletotrichum graminicola species complex</taxon>
    </lineage>
</organism>
<keyword evidence="4" id="KW-1185">Reference proteome</keyword>
<dbReference type="PANTHER" id="PTHR24320:SF272">
    <property type="entry name" value="NAD(P)-BINDING ROSSMANN-FOLD SUPERFAMILY PROTEIN"/>
    <property type="match status" value="1"/>
</dbReference>
<dbReference type="AlphaFoldDB" id="A0A066X5I5"/>
<dbReference type="OMA" id="THFATNH"/>
<evidence type="ECO:0000313" key="3">
    <source>
        <dbReference type="EMBL" id="KDN61260.1"/>
    </source>
</evidence>
<name>A0A066X5I5_COLSU</name>
<comment type="caution">
    <text evidence="3">The sequence shown here is derived from an EMBL/GenBank/DDBJ whole genome shotgun (WGS) entry which is preliminary data.</text>
</comment>
<dbReference type="GO" id="GO:0016491">
    <property type="term" value="F:oxidoreductase activity"/>
    <property type="evidence" value="ECO:0007669"/>
    <property type="project" value="UniProtKB-KW"/>
</dbReference>
<dbReference type="EMBL" id="JMSE01001427">
    <property type="protein sequence ID" value="KDN61260.1"/>
    <property type="molecule type" value="Genomic_DNA"/>
</dbReference>